<evidence type="ECO:0000313" key="7">
    <source>
        <dbReference type="Proteomes" id="UP000675900"/>
    </source>
</evidence>
<reference evidence="6" key="1">
    <citation type="submission" date="2025-08" db="UniProtKB">
        <authorList>
            <consortium name="Ensembl"/>
        </authorList>
    </citation>
    <scope>IDENTIFICATION</scope>
</reference>
<evidence type="ECO:0000256" key="1">
    <source>
        <dbReference type="ARBA" id="ARBA00007867"/>
    </source>
</evidence>
<dbReference type="PANTHER" id="PTHR11558">
    <property type="entry name" value="SPERMIDINE/SPERMINE SYNTHASE"/>
    <property type="match status" value="1"/>
</dbReference>
<dbReference type="SUPFAM" id="SSF53335">
    <property type="entry name" value="S-adenosyl-L-methionine-dependent methyltransferases"/>
    <property type="match status" value="1"/>
</dbReference>
<dbReference type="GO" id="GO:0005829">
    <property type="term" value="C:cytosol"/>
    <property type="evidence" value="ECO:0007669"/>
    <property type="project" value="TreeGrafter"/>
</dbReference>
<dbReference type="Proteomes" id="UP000675900">
    <property type="component" value="Unassembled WGS sequence"/>
</dbReference>
<dbReference type="CDD" id="cd02440">
    <property type="entry name" value="AdoMet_MTases"/>
    <property type="match status" value="1"/>
</dbReference>
<dbReference type="Ensembl" id="ENSPTIT00000023480.1">
    <property type="protein sequence ID" value="ENSPTIP00000019178.1"/>
    <property type="gene ID" value="ENSPTIG00000017063.1"/>
</dbReference>
<dbReference type="InterPro" id="IPR030374">
    <property type="entry name" value="PABS"/>
</dbReference>
<feature type="active site" description="Proton acceptor" evidence="4">
    <location>
        <position position="148"/>
    </location>
</feature>
<dbReference type="HAMAP" id="MF_00198">
    <property type="entry name" value="Spermidine_synth"/>
    <property type="match status" value="1"/>
</dbReference>
<dbReference type="Gene3D" id="3.40.50.150">
    <property type="entry name" value="Vaccinia Virus protein VP39"/>
    <property type="match status" value="1"/>
</dbReference>
<dbReference type="Pfam" id="PF01564">
    <property type="entry name" value="Spermine_synth"/>
    <property type="match status" value="1"/>
</dbReference>
<dbReference type="InterPro" id="IPR001045">
    <property type="entry name" value="Spermi_synthase"/>
</dbReference>
<protein>
    <recommendedName>
        <fullName evidence="5">PABS domain-containing protein</fullName>
    </recommendedName>
</protein>
<keyword evidence="3" id="KW-0007">Acetylation</keyword>
<keyword evidence="4" id="KW-0620">Polyamine biosynthesis</keyword>
<name>A0A8C9KAC2_PANTA</name>
<comment type="similarity">
    <text evidence="1">Belongs to the spermidine/spermine synthase family.</text>
</comment>
<dbReference type="InterPro" id="IPR029063">
    <property type="entry name" value="SAM-dependent_MTases_sf"/>
</dbReference>
<accession>A0A8C9KAC2</accession>
<dbReference type="GO" id="GO:0004766">
    <property type="term" value="F:spermidine synthase activity"/>
    <property type="evidence" value="ECO:0007669"/>
    <property type="project" value="TreeGrafter"/>
</dbReference>
<proteinExistence type="inferred from homology"/>
<evidence type="ECO:0000256" key="2">
    <source>
        <dbReference type="ARBA" id="ARBA00022679"/>
    </source>
</evidence>
<evidence type="ECO:0000256" key="4">
    <source>
        <dbReference type="PROSITE-ProRule" id="PRU00354"/>
    </source>
</evidence>
<keyword evidence="2 4" id="KW-0808">Transferase</keyword>
<dbReference type="AlphaFoldDB" id="A0A8C9KAC2"/>
<reference evidence="6" key="2">
    <citation type="submission" date="2025-09" db="UniProtKB">
        <authorList>
            <consortium name="Ensembl"/>
        </authorList>
    </citation>
    <scope>IDENTIFICATION</scope>
</reference>
<dbReference type="GeneTree" id="ENSGT00870000136521"/>
<evidence type="ECO:0000259" key="5">
    <source>
        <dbReference type="PROSITE" id="PS51006"/>
    </source>
</evidence>
<evidence type="ECO:0000256" key="3">
    <source>
        <dbReference type="ARBA" id="ARBA00022990"/>
    </source>
</evidence>
<sequence length="254" mass="28124">IRENGWFQRSWFQARALPAWEPYQNILSSAVGAVATCCCWMVSSSVQRKEFSYQEMAASLRLPCSHPSPCQVLTIACGDGGALQAVVKRSSGESVVRCEIDEDVIQVSKKFLLGLAMGSSSAKLTLYMGDGFEFMEQNQGAVSVILTDSSDPIGPAESLFKESYYLDLIEEMRQFCRSLFPVVAYAYCTVPTFPSGQAGFMLGSKNLSTNFWKAVQQLTQKQVEQMQLKYYNCDVHQAAFVLPECAAETQDDVS</sequence>
<dbReference type="PROSITE" id="PS51006">
    <property type="entry name" value="PABS_2"/>
    <property type="match status" value="1"/>
</dbReference>
<keyword evidence="7" id="KW-1185">Reference proteome</keyword>
<feature type="domain" description="PABS" evidence="5">
    <location>
        <begin position="1"/>
        <end position="243"/>
    </location>
</feature>
<dbReference type="GO" id="GO:0008295">
    <property type="term" value="P:spermidine biosynthetic process"/>
    <property type="evidence" value="ECO:0007669"/>
    <property type="project" value="TreeGrafter"/>
</dbReference>
<organism evidence="6 7">
    <name type="scientific">Panthera tigris altaica</name>
    <name type="common">Siberian tiger</name>
    <dbReference type="NCBI Taxonomy" id="74533"/>
    <lineage>
        <taxon>Eukaryota</taxon>
        <taxon>Metazoa</taxon>
        <taxon>Chordata</taxon>
        <taxon>Craniata</taxon>
        <taxon>Vertebrata</taxon>
        <taxon>Euteleostomi</taxon>
        <taxon>Mammalia</taxon>
        <taxon>Eutheria</taxon>
        <taxon>Laurasiatheria</taxon>
        <taxon>Carnivora</taxon>
        <taxon>Feliformia</taxon>
        <taxon>Felidae</taxon>
        <taxon>Pantherinae</taxon>
        <taxon>Panthera</taxon>
    </lineage>
</organism>
<evidence type="ECO:0000313" key="6">
    <source>
        <dbReference type="Ensembl" id="ENSPTIP00000019178.1"/>
    </source>
</evidence>
<dbReference type="PANTHER" id="PTHR11558:SF11">
    <property type="entry name" value="SPERMIDINE SYNTHASE"/>
    <property type="match status" value="1"/>
</dbReference>